<proteinExistence type="predicted"/>
<dbReference type="EC" id="2.7.7.65" evidence="2"/>
<reference evidence="3" key="1">
    <citation type="journal article" date="2019" name="Int. J. Syst. Evol. Microbiol.">
        <title>The Global Catalogue of Microorganisms (GCM) 10K type strain sequencing project: providing services to taxonomists for standard genome sequencing and annotation.</title>
        <authorList>
            <consortium name="The Broad Institute Genomics Platform"/>
            <consortium name="The Broad Institute Genome Sequencing Center for Infectious Disease"/>
            <person name="Wu L."/>
            <person name="Ma J."/>
        </authorList>
    </citation>
    <scope>NUCLEOTIDE SEQUENCE [LARGE SCALE GENOMIC DNA]</scope>
    <source>
        <strain evidence="3">JCM 17695</strain>
    </source>
</reference>
<gene>
    <name evidence="2" type="ORF">ACFQV2_03355</name>
</gene>
<name>A0ABW2THB0_9PSEU</name>
<comment type="caution">
    <text evidence="2">The sequence shown here is derived from an EMBL/GenBank/DDBJ whole genome shotgun (WGS) entry which is preliminary data.</text>
</comment>
<evidence type="ECO:0000259" key="1">
    <source>
        <dbReference type="PROSITE" id="PS50887"/>
    </source>
</evidence>
<dbReference type="SUPFAM" id="SSF55073">
    <property type="entry name" value="Nucleotide cyclase"/>
    <property type="match status" value="1"/>
</dbReference>
<dbReference type="InterPro" id="IPR011990">
    <property type="entry name" value="TPR-like_helical_dom_sf"/>
</dbReference>
<dbReference type="InterPro" id="IPR000160">
    <property type="entry name" value="GGDEF_dom"/>
</dbReference>
<dbReference type="PANTHER" id="PTHR45138:SF9">
    <property type="entry name" value="DIGUANYLATE CYCLASE DGCM-RELATED"/>
    <property type="match status" value="1"/>
</dbReference>
<protein>
    <submittedName>
        <fullName evidence="2">Diguanylate cyclase</fullName>
        <ecNumber evidence="2">2.7.7.65</ecNumber>
    </submittedName>
</protein>
<feature type="domain" description="GGDEF" evidence="1">
    <location>
        <begin position="364"/>
        <end position="501"/>
    </location>
</feature>
<organism evidence="2 3">
    <name type="scientific">Actinokineospora soli</name>
    <dbReference type="NCBI Taxonomy" id="1048753"/>
    <lineage>
        <taxon>Bacteria</taxon>
        <taxon>Bacillati</taxon>
        <taxon>Actinomycetota</taxon>
        <taxon>Actinomycetes</taxon>
        <taxon>Pseudonocardiales</taxon>
        <taxon>Pseudonocardiaceae</taxon>
        <taxon>Actinokineospora</taxon>
    </lineage>
</organism>
<dbReference type="CDD" id="cd01949">
    <property type="entry name" value="GGDEF"/>
    <property type="match status" value="1"/>
</dbReference>
<dbReference type="Proteomes" id="UP001596512">
    <property type="component" value="Unassembled WGS sequence"/>
</dbReference>
<dbReference type="NCBIfam" id="TIGR00254">
    <property type="entry name" value="GGDEF"/>
    <property type="match status" value="1"/>
</dbReference>
<dbReference type="PROSITE" id="PS50887">
    <property type="entry name" value="GGDEF"/>
    <property type="match status" value="1"/>
</dbReference>
<accession>A0ABW2THB0</accession>
<dbReference type="InterPro" id="IPR050469">
    <property type="entry name" value="Diguanylate_Cyclase"/>
</dbReference>
<keyword evidence="3" id="KW-1185">Reference proteome</keyword>
<keyword evidence="2" id="KW-0548">Nucleotidyltransferase</keyword>
<dbReference type="PANTHER" id="PTHR45138">
    <property type="entry name" value="REGULATORY COMPONENTS OF SENSORY TRANSDUCTION SYSTEM"/>
    <property type="match status" value="1"/>
</dbReference>
<evidence type="ECO:0000313" key="3">
    <source>
        <dbReference type="Proteomes" id="UP001596512"/>
    </source>
</evidence>
<sequence>MTRTKTEDGVGQDDQLAAAEALRADREVRLLIDAGRADEANVLFDQLLAKVPPGLAPWTRAAILTRRAVSAWRLRRIPLALELAAEGWSDIDAEQPRGSFAADTLHRLGYLLEGIGHRRASLDITRVAVEVARKGDDVEILAHALQNLGGTLNFRACEQGPAEAEASYREAIAAFEEGLGLVTEGRIHLALLAAYGASLAGLGELEEAERIARKTLELAAEGPDIWAESVGNWVLARIRWRTGDLDGATQHGITSVECAEQINDTSLLQRYSEDLANICRDNGDHAGEAAALRRTVLARRTAVETLQEGLGQALEQRRLAIRAQRLAMAAQEAAARDPLTGLANRLGLEHTAPDLLERAVASGRVPWLVLIDVDWFKGVNDAAGHAAGDAALREIAQVLRAECRVGDLIARWAGDEFVVLLVDNPADHSHGLPVGVSVAERVRTAVDQHDWTAVLGTTQRPTVSIGVATGPHSLEKLFANADIALYRAKRRGRNRVEVHTSVEETYAINPPR</sequence>
<dbReference type="SUPFAM" id="SSF48452">
    <property type="entry name" value="TPR-like"/>
    <property type="match status" value="1"/>
</dbReference>
<dbReference type="Gene3D" id="1.25.40.10">
    <property type="entry name" value="Tetratricopeptide repeat domain"/>
    <property type="match status" value="1"/>
</dbReference>
<dbReference type="InterPro" id="IPR043128">
    <property type="entry name" value="Rev_trsase/Diguanyl_cyclase"/>
</dbReference>
<dbReference type="InterPro" id="IPR029787">
    <property type="entry name" value="Nucleotide_cyclase"/>
</dbReference>
<dbReference type="Pfam" id="PF00990">
    <property type="entry name" value="GGDEF"/>
    <property type="match status" value="1"/>
</dbReference>
<dbReference type="GO" id="GO:0052621">
    <property type="term" value="F:diguanylate cyclase activity"/>
    <property type="evidence" value="ECO:0007669"/>
    <property type="project" value="UniProtKB-EC"/>
</dbReference>
<dbReference type="Gene3D" id="3.30.70.270">
    <property type="match status" value="1"/>
</dbReference>
<keyword evidence="2" id="KW-0808">Transferase</keyword>
<dbReference type="EMBL" id="JBHTEY010000004">
    <property type="protein sequence ID" value="MFC7612821.1"/>
    <property type="molecule type" value="Genomic_DNA"/>
</dbReference>
<dbReference type="SMART" id="SM00267">
    <property type="entry name" value="GGDEF"/>
    <property type="match status" value="1"/>
</dbReference>
<evidence type="ECO:0000313" key="2">
    <source>
        <dbReference type="EMBL" id="MFC7612821.1"/>
    </source>
</evidence>